<feature type="region of interest" description="Disordered" evidence="1">
    <location>
        <begin position="24"/>
        <end position="97"/>
    </location>
</feature>
<dbReference type="AlphaFoldDB" id="A0A5E8GX60"/>
<reference evidence="2 3" key="2">
    <citation type="submission" date="2013-04" db="EMBL/GenBank/DDBJ databases">
        <authorList>
            <person name="Fiebig A."/>
            <person name="Pradella S."/>
            <person name="Wagner-Doebler I."/>
        </authorList>
    </citation>
    <scope>NUCLEOTIDE SEQUENCE [LARGE SCALE GENOMIC DNA]</scope>
    <source>
        <strain evidence="3">DSM 17067 / NCIMB 14079 / DFL-11</strain>
    </source>
</reference>
<reference evidence="2 3" key="1">
    <citation type="submission" date="2008-01" db="EMBL/GenBank/DDBJ databases">
        <authorList>
            <person name="Wagner-Dobler I."/>
            <person name="Ferriera S."/>
            <person name="Johnson J."/>
            <person name="Kravitz S."/>
            <person name="Beeson K."/>
            <person name="Sutton G."/>
            <person name="Rogers Y.-H."/>
            <person name="Friedman R."/>
            <person name="Frazier M."/>
            <person name="Venter J.C."/>
        </authorList>
    </citation>
    <scope>NUCLEOTIDE SEQUENCE [LARGE SCALE GENOMIC DNA]</scope>
    <source>
        <strain evidence="3">DSM 17067 / NCIMB 14079 / DFL-11</strain>
    </source>
</reference>
<dbReference type="Proteomes" id="UP000004703">
    <property type="component" value="Chromosome"/>
</dbReference>
<accession>A0A5E8GX60</accession>
<comment type="caution">
    <text evidence="2">The sequence shown here is derived from an EMBL/GenBank/DDBJ whole genome shotgun (WGS) entry which is preliminary data.</text>
</comment>
<evidence type="ECO:0000313" key="3">
    <source>
        <dbReference type="Proteomes" id="UP000004703"/>
    </source>
</evidence>
<sequence length="194" mass="20657">MSECGGSNVKAQFSGQGLADTLKREKALKQKRKRQSKQQVCNVSAVSGEEVGHSGREEAEKSGPPDQGSSCCSVREGAMDGAVPDGDVGQQKTPESPKDMAARLYRAFAGQMDQLEARLADLFEEAGAGTPSGGLQEIDKTVKTLASLAKTLTALMDLKTDAEPDGEDENLDDREELRAALARRLERLCEAGAD</sequence>
<gene>
    <name evidence="2" type="ORF">SADFL11_1907</name>
</gene>
<proteinExistence type="predicted"/>
<dbReference type="EMBL" id="ACCU02000003">
    <property type="protein sequence ID" value="EEE44619.2"/>
    <property type="molecule type" value="Genomic_DNA"/>
</dbReference>
<feature type="compositionally biased region" description="Basic and acidic residues" evidence="1">
    <location>
        <begin position="50"/>
        <end position="63"/>
    </location>
</feature>
<evidence type="ECO:0000256" key="1">
    <source>
        <dbReference type="SAM" id="MobiDB-lite"/>
    </source>
</evidence>
<organism evidence="2 3">
    <name type="scientific">Roseibium alexandrii (strain DSM 17067 / NCIMB 14079 / DFL-11)</name>
    <name type="common">Labrenzia alexandrii</name>
    <dbReference type="NCBI Taxonomy" id="244592"/>
    <lineage>
        <taxon>Bacteria</taxon>
        <taxon>Pseudomonadati</taxon>
        <taxon>Pseudomonadota</taxon>
        <taxon>Alphaproteobacteria</taxon>
        <taxon>Hyphomicrobiales</taxon>
        <taxon>Stappiaceae</taxon>
        <taxon>Roseibium</taxon>
    </lineage>
</organism>
<name>A0A5E8GX60_ROSAD</name>
<dbReference type="RefSeq" id="WP_040451715.1">
    <property type="nucleotide sequence ID" value="NZ_CM011002.1"/>
</dbReference>
<evidence type="ECO:0000313" key="2">
    <source>
        <dbReference type="EMBL" id="EEE44619.2"/>
    </source>
</evidence>
<protein>
    <submittedName>
        <fullName evidence="2">Uncharacterized protein</fullName>
    </submittedName>
</protein>